<evidence type="ECO:0000313" key="11">
    <source>
        <dbReference type="Proteomes" id="UP000006844"/>
    </source>
</evidence>
<dbReference type="Gene3D" id="2.40.170.20">
    <property type="entry name" value="TonB-dependent receptor, beta-barrel domain"/>
    <property type="match status" value="1"/>
</dbReference>
<proteinExistence type="predicted"/>
<dbReference type="KEGG" id="tsa:AciPR4_0220"/>
<dbReference type="Proteomes" id="UP000006844">
    <property type="component" value="Chromosome"/>
</dbReference>
<dbReference type="RefSeq" id="WP_013566791.1">
    <property type="nucleotide sequence ID" value="NC_014963.1"/>
</dbReference>
<evidence type="ECO:0000256" key="8">
    <source>
        <dbReference type="SAM" id="SignalP"/>
    </source>
</evidence>
<feature type="region of interest" description="Disordered" evidence="7">
    <location>
        <begin position="170"/>
        <end position="195"/>
    </location>
</feature>
<dbReference type="HOGENOM" id="CLU_006298_0_0_0"/>
<evidence type="ECO:0000256" key="3">
    <source>
        <dbReference type="ARBA" id="ARBA00022452"/>
    </source>
</evidence>
<dbReference type="InterPro" id="IPR008969">
    <property type="entry name" value="CarboxyPept-like_regulatory"/>
</dbReference>
<keyword evidence="4" id="KW-0812">Transmembrane</keyword>
<sequence length="1125" mass="121283">MKRTATPFAWAILFALFCSLPVLGQTVTGSIRGTVTDPTGAIIAGAKVVATNAATGVSTTTTTNSSGDYSIRFLQIGQYKVNVSAGGFTISNYGPFALEIDQTAKVDIALTVGSATTTVDVTDQMQPILNTESATLGLTITENTINSLPLNGRDFSQLAVYTPGAVSPGFPSFGGSNSTERSTGADNEVSVNGNRQQSNNYLLDGQEINENINNTIGYNPSPDALAQMRVITSNANAEFGNVNGGTIVAVMKSGTNQFHGSAFAYLKNENLSANSWSNDHNVPGQIVPINPFTSTQFGGTIGGPIFRDRLFFFADYAAARSHTGGLLTASVAPAAFRTGNFASLPFQLYDTQAAGGPVPYANNQVPITSKVAQFLFAHPEIYPLPNAPGIDALGIQNNFVGHQRKFNANDQGDIKIDWHLHSNDVFTFRYSQGIARDGQITNPLPVQFPSSSDYPDHLFNATWVRSFSSSIVNSFAANYGRIRFNSGVTTDPSGVFGFNGNNLVGIPSAAQLTQGFSQQTFSGGSGAFAIDNVGANPTPEIFIDNIFGYSDNLTWQKGKHLLKFGVQFIRYQQNSFYPGNDGELGSFTYNGTYTALPGGTTYPFADFVADRSSDVSVGAVTGRTGQRQWRDAFFAQDDWKLRPNLTINLGLRYEYSQPIYEVNNKEANVDLNTKAIILAGQNGASRALYDAVYNQWQPRVGFAYSPTSRTVVRGGYGISSYLEGTGANLRLTQNPPFHKDFEQQGVAPGTVNGVYNPGKFLQAANGFPTTQVPTTTFYVWPKDLKPAVVQEFSLTTEYQINNTSSFQIGYVGVLGHHLTDPYWGNQSTGVDANGNALPGPLDNIVGVGGVIKITQTQSASNYNGLQATYRLRPTGGLELTANYTYSKSLTDDIGFYGVTNNNSGQYYQQNAYDMRSEWGPAGTDTRHNLSVTGVYNVPFGRGKKYGGGSNFVVDSLLGGWKLSGSEVYYSGFPVTLSSPAEFSSRVFAFSGSARPQQNLAYHQKNRGLNNYFGTVGTTPGAGTDITVCDQSVGACTYSQQPQGAFGNVRPGTFRAPSFHNIDMALAKSFSVYHEHRLEFRADAFNAFNIASYQQPDSNVTDTTFGQITNTVSNSRDIQLSLKYAF</sequence>
<evidence type="ECO:0000256" key="1">
    <source>
        <dbReference type="ARBA" id="ARBA00004571"/>
    </source>
</evidence>
<keyword evidence="3" id="KW-1134">Transmembrane beta strand</keyword>
<keyword evidence="11" id="KW-1185">Reference proteome</keyword>
<organism evidence="10 11">
    <name type="scientific">Terriglobus saanensis (strain ATCC BAA-1853 / DSM 23119 / SP1PR4)</name>
    <dbReference type="NCBI Taxonomy" id="401053"/>
    <lineage>
        <taxon>Bacteria</taxon>
        <taxon>Pseudomonadati</taxon>
        <taxon>Acidobacteriota</taxon>
        <taxon>Terriglobia</taxon>
        <taxon>Terriglobales</taxon>
        <taxon>Acidobacteriaceae</taxon>
        <taxon>Terriglobus</taxon>
    </lineage>
</organism>
<evidence type="ECO:0000259" key="9">
    <source>
        <dbReference type="Pfam" id="PF25183"/>
    </source>
</evidence>
<keyword evidence="10" id="KW-0675">Receptor</keyword>
<dbReference type="STRING" id="401053.AciPR4_0220"/>
<feature type="domain" description="TonB-dependent transporter Oar-like beta-barrel" evidence="9">
    <location>
        <begin position="250"/>
        <end position="1118"/>
    </location>
</feature>
<dbReference type="GO" id="GO:0015344">
    <property type="term" value="F:siderophore uptake transmembrane transporter activity"/>
    <property type="evidence" value="ECO:0007669"/>
    <property type="project" value="TreeGrafter"/>
</dbReference>
<name>E8UZY1_TERSS</name>
<feature type="chain" id="PRO_5003232888" evidence="8">
    <location>
        <begin position="25"/>
        <end position="1125"/>
    </location>
</feature>
<dbReference type="PANTHER" id="PTHR30069">
    <property type="entry name" value="TONB-DEPENDENT OUTER MEMBRANE RECEPTOR"/>
    <property type="match status" value="1"/>
</dbReference>
<dbReference type="InterPro" id="IPR036942">
    <property type="entry name" value="Beta-barrel_TonB_sf"/>
</dbReference>
<evidence type="ECO:0000256" key="7">
    <source>
        <dbReference type="SAM" id="MobiDB-lite"/>
    </source>
</evidence>
<feature type="compositionally biased region" description="Polar residues" evidence="7">
    <location>
        <begin position="177"/>
        <end position="195"/>
    </location>
</feature>
<evidence type="ECO:0000256" key="5">
    <source>
        <dbReference type="ARBA" id="ARBA00023136"/>
    </source>
</evidence>
<gene>
    <name evidence="10" type="ordered locus">AciPR4_0220</name>
</gene>
<feature type="signal peptide" evidence="8">
    <location>
        <begin position="1"/>
        <end position="24"/>
    </location>
</feature>
<dbReference type="Gene3D" id="2.60.40.1120">
    <property type="entry name" value="Carboxypeptidase-like, regulatory domain"/>
    <property type="match status" value="1"/>
</dbReference>
<dbReference type="EMBL" id="CP002467">
    <property type="protein sequence ID" value="ADV81058.1"/>
    <property type="molecule type" value="Genomic_DNA"/>
</dbReference>
<dbReference type="InterPro" id="IPR057601">
    <property type="entry name" value="Oar-like_b-barrel"/>
</dbReference>
<comment type="subcellular location">
    <subcellularLocation>
        <location evidence="1">Cell outer membrane</location>
        <topology evidence="1">Multi-pass membrane protein</topology>
    </subcellularLocation>
</comment>
<keyword evidence="5" id="KW-0472">Membrane</keyword>
<keyword evidence="6" id="KW-0998">Cell outer membrane</keyword>
<accession>E8UZY1</accession>
<dbReference type="AlphaFoldDB" id="E8UZY1"/>
<dbReference type="GO" id="GO:0044718">
    <property type="term" value="P:siderophore transmembrane transport"/>
    <property type="evidence" value="ECO:0007669"/>
    <property type="project" value="TreeGrafter"/>
</dbReference>
<evidence type="ECO:0000256" key="4">
    <source>
        <dbReference type="ARBA" id="ARBA00022692"/>
    </source>
</evidence>
<dbReference type="Pfam" id="PF25183">
    <property type="entry name" value="OMP_b-brl_4"/>
    <property type="match status" value="1"/>
</dbReference>
<keyword evidence="8" id="KW-0732">Signal</keyword>
<dbReference type="SUPFAM" id="SSF56935">
    <property type="entry name" value="Porins"/>
    <property type="match status" value="1"/>
</dbReference>
<dbReference type="GO" id="GO:0009279">
    <property type="term" value="C:cell outer membrane"/>
    <property type="evidence" value="ECO:0007669"/>
    <property type="project" value="UniProtKB-SubCell"/>
</dbReference>
<evidence type="ECO:0000256" key="2">
    <source>
        <dbReference type="ARBA" id="ARBA00022448"/>
    </source>
</evidence>
<dbReference type="eggNOG" id="COG1629">
    <property type="taxonomic scope" value="Bacteria"/>
</dbReference>
<reference evidence="10 11" key="1">
    <citation type="journal article" date="2012" name="Stand. Genomic Sci.">
        <title>Complete genome sequence of Terriglobus saanensis type strain SP1PR4(T), an Acidobacteria from tundra soil.</title>
        <authorList>
            <person name="Rawat S.R."/>
            <person name="Mannisto M.K."/>
            <person name="Starovoytov V."/>
            <person name="Goodwin L."/>
            <person name="Nolan M."/>
            <person name="Hauser L."/>
            <person name="Land M."/>
            <person name="Davenport K.W."/>
            <person name="Woyke T."/>
            <person name="Haggblom M.M."/>
        </authorList>
    </citation>
    <scope>NUCLEOTIDE SEQUENCE</scope>
    <source>
        <strain evidence="11">ATCC BAA-1853 / DSM 23119 / SP1PR4</strain>
    </source>
</reference>
<evidence type="ECO:0000256" key="6">
    <source>
        <dbReference type="ARBA" id="ARBA00023237"/>
    </source>
</evidence>
<protein>
    <submittedName>
        <fullName evidence="10">TonB-dependent receptor plug</fullName>
    </submittedName>
</protein>
<dbReference type="OrthoDB" id="97893at2"/>
<dbReference type="InterPro" id="IPR039426">
    <property type="entry name" value="TonB-dep_rcpt-like"/>
</dbReference>
<dbReference type="Pfam" id="PF13620">
    <property type="entry name" value="CarboxypepD_reg"/>
    <property type="match status" value="1"/>
</dbReference>
<dbReference type="PANTHER" id="PTHR30069:SF46">
    <property type="entry name" value="OAR PROTEIN"/>
    <property type="match status" value="1"/>
</dbReference>
<evidence type="ECO:0000313" key="10">
    <source>
        <dbReference type="EMBL" id="ADV81058.1"/>
    </source>
</evidence>
<keyword evidence="2" id="KW-0813">Transport</keyword>
<dbReference type="SUPFAM" id="SSF49464">
    <property type="entry name" value="Carboxypeptidase regulatory domain-like"/>
    <property type="match status" value="1"/>
</dbReference>